<evidence type="ECO:0000256" key="7">
    <source>
        <dbReference type="HAMAP-Rule" id="MF_01374"/>
    </source>
</evidence>
<accession>A0ABV7HMP8</accession>
<evidence type="ECO:0000256" key="2">
    <source>
        <dbReference type="ARBA" id="ARBA00004963"/>
    </source>
</evidence>
<comment type="similarity">
    <text evidence="3 7">Belongs to the metallo-beta-lactamase superfamily. Glyoxalase II family.</text>
</comment>
<dbReference type="InterPro" id="IPR001279">
    <property type="entry name" value="Metallo-B-lactamas"/>
</dbReference>
<evidence type="ECO:0000256" key="3">
    <source>
        <dbReference type="ARBA" id="ARBA00006759"/>
    </source>
</evidence>
<evidence type="ECO:0000256" key="4">
    <source>
        <dbReference type="ARBA" id="ARBA00022723"/>
    </source>
</evidence>
<dbReference type="InterPro" id="IPR036866">
    <property type="entry name" value="RibonucZ/Hydroxyglut_hydro"/>
</dbReference>
<reference evidence="10" key="1">
    <citation type="journal article" date="2019" name="Int. J. Syst. Evol. Microbiol.">
        <title>The Global Catalogue of Microorganisms (GCM) 10K type strain sequencing project: providing services to taxonomists for standard genome sequencing and annotation.</title>
        <authorList>
            <consortium name="The Broad Institute Genomics Platform"/>
            <consortium name="The Broad Institute Genome Sequencing Center for Infectious Disease"/>
            <person name="Wu L."/>
            <person name="Ma J."/>
        </authorList>
    </citation>
    <scope>NUCLEOTIDE SEQUENCE [LARGE SCALE GENOMIC DNA]</scope>
    <source>
        <strain evidence="10">KCTC 52141</strain>
    </source>
</reference>
<comment type="caution">
    <text evidence="9">The sequence shown here is derived from an EMBL/GenBank/DDBJ whole genome shotgun (WGS) entry which is preliminary data.</text>
</comment>
<feature type="binding site" evidence="7">
    <location>
        <position position="60"/>
    </location>
    <ligand>
        <name>Zn(2+)</name>
        <dbReference type="ChEBI" id="CHEBI:29105"/>
        <label>2</label>
    </ligand>
</feature>
<dbReference type="PANTHER" id="PTHR43705:SF1">
    <property type="entry name" value="HYDROXYACYLGLUTATHIONE HYDROLASE GLOB"/>
    <property type="match status" value="1"/>
</dbReference>
<evidence type="ECO:0000313" key="9">
    <source>
        <dbReference type="EMBL" id="MFC3155012.1"/>
    </source>
</evidence>
<comment type="catalytic activity">
    <reaction evidence="1 7">
        <text>an S-(2-hydroxyacyl)glutathione + H2O = a 2-hydroxy carboxylate + glutathione + H(+)</text>
        <dbReference type="Rhea" id="RHEA:21864"/>
        <dbReference type="ChEBI" id="CHEBI:15377"/>
        <dbReference type="ChEBI" id="CHEBI:15378"/>
        <dbReference type="ChEBI" id="CHEBI:57925"/>
        <dbReference type="ChEBI" id="CHEBI:58896"/>
        <dbReference type="ChEBI" id="CHEBI:71261"/>
        <dbReference type="EC" id="3.1.2.6"/>
    </reaction>
</comment>
<keyword evidence="6 7" id="KW-0862">Zinc</keyword>
<dbReference type="Proteomes" id="UP001595548">
    <property type="component" value="Unassembled WGS sequence"/>
</dbReference>
<dbReference type="InterPro" id="IPR035680">
    <property type="entry name" value="Clx_II_MBL"/>
</dbReference>
<proteinExistence type="inferred from homology"/>
<protein>
    <recommendedName>
        <fullName evidence="7">Hydroxyacylglutathione hydrolase</fullName>
        <ecNumber evidence="7">3.1.2.6</ecNumber>
    </recommendedName>
    <alternativeName>
        <fullName evidence="7">Glyoxalase II</fullName>
        <shortName evidence="7">Glx II</shortName>
    </alternativeName>
</protein>
<dbReference type="HAMAP" id="MF_01374">
    <property type="entry name" value="Glyoxalase_2"/>
    <property type="match status" value="1"/>
</dbReference>
<dbReference type="NCBIfam" id="TIGR03413">
    <property type="entry name" value="GSH_gloB"/>
    <property type="match status" value="1"/>
</dbReference>
<dbReference type="InterPro" id="IPR017782">
    <property type="entry name" value="Hydroxyacylglutathione_Hdrlase"/>
</dbReference>
<comment type="pathway">
    <text evidence="2 7">Secondary metabolite metabolism; methylglyoxal degradation; (R)-lactate from methylglyoxal: step 2/2.</text>
</comment>
<dbReference type="Pfam" id="PF00753">
    <property type="entry name" value="Lactamase_B"/>
    <property type="match status" value="1"/>
</dbReference>
<dbReference type="Gene3D" id="3.60.15.10">
    <property type="entry name" value="Ribonuclease Z/Hydroxyacylglutathione hydrolase-like"/>
    <property type="match status" value="1"/>
</dbReference>
<evidence type="ECO:0000256" key="6">
    <source>
        <dbReference type="ARBA" id="ARBA00022833"/>
    </source>
</evidence>
<dbReference type="SUPFAM" id="SSF56281">
    <property type="entry name" value="Metallo-hydrolase/oxidoreductase"/>
    <property type="match status" value="1"/>
</dbReference>
<organism evidence="9 10">
    <name type="scientific">Gilvimarinus japonicus</name>
    <dbReference type="NCBI Taxonomy" id="1796469"/>
    <lineage>
        <taxon>Bacteria</taxon>
        <taxon>Pseudomonadati</taxon>
        <taxon>Pseudomonadota</taxon>
        <taxon>Gammaproteobacteria</taxon>
        <taxon>Cellvibrionales</taxon>
        <taxon>Cellvibrionaceae</taxon>
        <taxon>Gilvimarinus</taxon>
    </lineage>
</organism>
<gene>
    <name evidence="7 9" type="primary">gloB</name>
    <name evidence="9" type="ORF">ACFOEB_07350</name>
</gene>
<dbReference type="PIRSF" id="PIRSF005457">
    <property type="entry name" value="Glx"/>
    <property type="match status" value="1"/>
</dbReference>
<dbReference type="SMART" id="SM00849">
    <property type="entry name" value="Lactamase_B"/>
    <property type="match status" value="1"/>
</dbReference>
<feature type="domain" description="Metallo-beta-lactamase" evidence="8">
    <location>
        <begin position="11"/>
        <end position="171"/>
    </location>
</feature>
<feature type="binding site" evidence="7">
    <location>
        <position position="133"/>
    </location>
    <ligand>
        <name>Zn(2+)</name>
        <dbReference type="ChEBI" id="CHEBI:29105"/>
        <label>1</label>
    </ligand>
</feature>
<dbReference type="Pfam" id="PF16123">
    <property type="entry name" value="HAGH_C"/>
    <property type="match status" value="1"/>
</dbReference>
<feature type="binding site" evidence="7">
    <location>
        <position position="111"/>
    </location>
    <ligand>
        <name>Zn(2+)</name>
        <dbReference type="ChEBI" id="CHEBI:29105"/>
        <label>1</label>
    </ligand>
</feature>
<keyword evidence="10" id="KW-1185">Reference proteome</keyword>
<comment type="subunit">
    <text evidence="7">Monomer.</text>
</comment>
<evidence type="ECO:0000259" key="8">
    <source>
        <dbReference type="SMART" id="SM00849"/>
    </source>
</evidence>
<evidence type="ECO:0000256" key="1">
    <source>
        <dbReference type="ARBA" id="ARBA00001623"/>
    </source>
</evidence>
<evidence type="ECO:0000256" key="5">
    <source>
        <dbReference type="ARBA" id="ARBA00022801"/>
    </source>
</evidence>
<feature type="binding site" evidence="7">
    <location>
        <position position="57"/>
    </location>
    <ligand>
        <name>Zn(2+)</name>
        <dbReference type="ChEBI" id="CHEBI:29105"/>
        <label>1</label>
    </ligand>
</feature>
<evidence type="ECO:0000313" key="10">
    <source>
        <dbReference type="Proteomes" id="UP001595548"/>
    </source>
</evidence>
<dbReference type="GO" id="GO:0004416">
    <property type="term" value="F:hydroxyacylglutathione hydrolase activity"/>
    <property type="evidence" value="ECO:0007669"/>
    <property type="project" value="UniProtKB-EC"/>
</dbReference>
<dbReference type="InterPro" id="IPR032282">
    <property type="entry name" value="HAGH_C"/>
</dbReference>
<sequence>MQIYGLPALETNYFWLLQPDPKSSDAYIFDPGDAAPVLAALKQRELTLAGIVLTHHHWDHTDGIDELLEHHQVPVYGPHSTRIPQVTQPLAEGDTLELGGTQWRILATPGHTLDHIVYYRPDAKPNGVLIAGDTLFAGGCGRMFEGDPERFQQSLDKLAQLPANTTLYCSHEYTVANLVFAQAVEPENPDIAARLNSARKKREQHQPTVPSTIALELATNPFLRCTQAPVVASASEYSGCSQDSAADVFAVLRRWKDGF</sequence>
<name>A0ABV7HMP8_9GAMM</name>
<dbReference type="PANTHER" id="PTHR43705">
    <property type="entry name" value="HYDROXYACYLGLUTATHIONE HYDROLASE"/>
    <property type="match status" value="1"/>
</dbReference>
<comment type="cofactor">
    <cofactor evidence="7">
        <name>Zn(2+)</name>
        <dbReference type="ChEBI" id="CHEBI:29105"/>
    </cofactor>
    <text evidence="7">Binds 2 Zn(2+) ions per subunit.</text>
</comment>
<dbReference type="EMBL" id="JBHRTL010000006">
    <property type="protein sequence ID" value="MFC3155012.1"/>
    <property type="molecule type" value="Genomic_DNA"/>
</dbReference>
<dbReference type="EC" id="3.1.2.6" evidence="7"/>
<feature type="binding site" evidence="7">
    <location>
        <position position="55"/>
    </location>
    <ligand>
        <name>Zn(2+)</name>
        <dbReference type="ChEBI" id="CHEBI:29105"/>
        <label>1</label>
    </ligand>
</feature>
<feature type="binding site" evidence="7">
    <location>
        <position position="171"/>
    </location>
    <ligand>
        <name>Zn(2+)</name>
        <dbReference type="ChEBI" id="CHEBI:29105"/>
        <label>2</label>
    </ligand>
</feature>
<dbReference type="InterPro" id="IPR050110">
    <property type="entry name" value="Glyoxalase_II_hydrolase"/>
</dbReference>
<dbReference type="CDD" id="cd07723">
    <property type="entry name" value="hydroxyacylglutathione_hydrolase_MBL-fold"/>
    <property type="match status" value="1"/>
</dbReference>
<comment type="function">
    <text evidence="7">Thiolesterase that catalyzes the hydrolysis of S-D-lactoyl-glutathione to form glutathione and D-lactic acid.</text>
</comment>
<feature type="binding site" evidence="7">
    <location>
        <position position="133"/>
    </location>
    <ligand>
        <name>Zn(2+)</name>
        <dbReference type="ChEBI" id="CHEBI:29105"/>
        <label>2</label>
    </ligand>
</feature>
<keyword evidence="4 7" id="KW-0479">Metal-binding</keyword>
<feature type="binding site" evidence="7">
    <location>
        <position position="59"/>
    </location>
    <ligand>
        <name>Zn(2+)</name>
        <dbReference type="ChEBI" id="CHEBI:29105"/>
        <label>2</label>
    </ligand>
</feature>
<dbReference type="RefSeq" id="WP_382415526.1">
    <property type="nucleotide sequence ID" value="NZ_AP031500.1"/>
</dbReference>
<keyword evidence="5 7" id="KW-0378">Hydrolase</keyword>